<dbReference type="AlphaFoldDB" id="A0A915NVJ9"/>
<keyword evidence="3" id="KW-1185">Reference proteome</keyword>
<accession>A0A915NVJ9</accession>
<evidence type="ECO:0000313" key="4">
    <source>
        <dbReference type="WBParaSite" id="scf7180000420728.g5659"/>
    </source>
</evidence>
<evidence type="ECO:0000256" key="1">
    <source>
        <dbReference type="SAM" id="Phobius"/>
    </source>
</evidence>
<evidence type="ECO:0000256" key="2">
    <source>
        <dbReference type="SAM" id="SignalP"/>
    </source>
</evidence>
<keyword evidence="1" id="KW-0812">Transmembrane</keyword>
<feature type="transmembrane region" description="Helical" evidence="1">
    <location>
        <begin position="51"/>
        <end position="67"/>
    </location>
</feature>
<sequence>MLLVKNSSNAARLLVLFLLANLIVDVASKQSLDDAPQFRIKRDAEQGGGKAVYILVAALVCFFICKSKDEDDVDGRKNLKPIEDLLQCCGATIETKQTYIKENLCPGELKDKEDCYTSLTGKIDSMGNGLFLCGILLLLVQFFSIMFSNILCKAFQEHGPINYA</sequence>
<feature type="transmembrane region" description="Helical" evidence="1">
    <location>
        <begin position="129"/>
        <end position="151"/>
    </location>
</feature>
<reference evidence="4" key="1">
    <citation type="submission" date="2022-11" db="UniProtKB">
        <authorList>
            <consortium name="WormBaseParasite"/>
        </authorList>
    </citation>
    <scope>IDENTIFICATION</scope>
</reference>
<feature type="signal peptide" evidence="2">
    <location>
        <begin position="1"/>
        <end position="28"/>
    </location>
</feature>
<keyword evidence="1" id="KW-0472">Membrane</keyword>
<dbReference type="Proteomes" id="UP000887560">
    <property type="component" value="Unplaced"/>
</dbReference>
<keyword evidence="2" id="KW-0732">Signal</keyword>
<protein>
    <submittedName>
        <fullName evidence="4">Uncharacterized protein</fullName>
    </submittedName>
</protein>
<feature type="chain" id="PRO_5037816569" evidence="2">
    <location>
        <begin position="29"/>
        <end position="164"/>
    </location>
</feature>
<name>A0A915NVJ9_9BILA</name>
<dbReference type="WBParaSite" id="scf7180000420728.g5659">
    <property type="protein sequence ID" value="scf7180000420728.g5659"/>
    <property type="gene ID" value="scf7180000420728.g5659"/>
</dbReference>
<evidence type="ECO:0000313" key="3">
    <source>
        <dbReference type="Proteomes" id="UP000887560"/>
    </source>
</evidence>
<keyword evidence="1" id="KW-1133">Transmembrane helix</keyword>
<organism evidence="3 4">
    <name type="scientific">Meloidogyne floridensis</name>
    <dbReference type="NCBI Taxonomy" id="298350"/>
    <lineage>
        <taxon>Eukaryota</taxon>
        <taxon>Metazoa</taxon>
        <taxon>Ecdysozoa</taxon>
        <taxon>Nematoda</taxon>
        <taxon>Chromadorea</taxon>
        <taxon>Rhabditida</taxon>
        <taxon>Tylenchina</taxon>
        <taxon>Tylenchomorpha</taxon>
        <taxon>Tylenchoidea</taxon>
        <taxon>Meloidogynidae</taxon>
        <taxon>Meloidogyninae</taxon>
        <taxon>Meloidogyne</taxon>
    </lineage>
</organism>
<proteinExistence type="predicted"/>